<dbReference type="AlphaFoldDB" id="A0A3N6LLW3"/>
<organism evidence="1 2">
    <name type="scientific">Natrarchaeobius halalkaliphilus</name>
    <dbReference type="NCBI Taxonomy" id="1679091"/>
    <lineage>
        <taxon>Archaea</taxon>
        <taxon>Methanobacteriati</taxon>
        <taxon>Methanobacteriota</taxon>
        <taxon>Stenosarchaea group</taxon>
        <taxon>Halobacteria</taxon>
        <taxon>Halobacteriales</taxon>
        <taxon>Natrialbaceae</taxon>
        <taxon>Natrarchaeobius</taxon>
    </lineage>
</organism>
<sequence length="129" mass="14877">MTIERVRDTKHVIERWDDIFTALSAEPRRQLIVTLMNAPAGRRVLLPDAATTAADSFDLEQLRIQLIHHHLPMLAECGFVDWSTDPFCAQRGVRFVEVATIFTALEARIDEIPDQLIDGYQRFEEKRND</sequence>
<dbReference type="InterPro" id="IPR036388">
    <property type="entry name" value="WH-like_DNA-bd_sf"/>
</dbReference>
<comment type="caution">
    <text evidence="1">The sequence shown here is derived from an EMBL/GenBank/DDBJ whole genome shotgun (WGS) entry which is preliminary data.</text>
</comment>
<accession>A0A3N6LLW3</accession>
<dbReference type="Gene3D" id="1.10.10.10">
    <property type="entry name" value="Winged helix-like DNA-binding domain superfamily/Winged helix DNA-binding domain"/>
    <property type="match status" value="1"/>
</dbReference>
<dbReference type="OrthoDB" id="247722at2157"/>
<evidence type="ECO:0000313" key="1">
    <source>
        <dbReference type="EMBL" id="RQG89908.1"/>
    </source>
</evidence>
<gene>
    <name evidence="1" type="ORF">EA462_07810</name>
</gene>
<evidence type="ECO:0000313" key="2">
    <source>
        <dbReference type="Proteomes" id="UP000273828"/>
    </source>
</evidence>
<dbReference type="EMBL" id="REFY01000003">
    <property type="protein sequence ID" value="RQG89908.1"/>
    <property type="molecule type" value="Genomic_DNA"/>
</dbReference>
<dbReference type="Proteomes" id="UP000273828">
    <property type="component" value="Unassembled WGS sequence"/>
</dbReference>
<protein>
    <recommendedName>
        <fullName evidence="3">ArsR family transcriptional regulator</fullName>
    </recommendedName>
</protein>
<evidence type="ECO:0008006" key="3">
    <source>
        <dbReference type="Google" id="ProtNLM"/>
    </source>
</evidence>
<reference evidence="1 2" key="1">
    <citation type="submission" date="2018-10" db="EMBL/GenBank/DDBJ databases">
        <title>Natrarchaeobius chitinivorans gen. nov., sp. nov., and Natrarchaeobius haloalkaliphilus sp. nov., alkaliphilic, chitin-utilizing haloarchaea from hypersaline alkaline lakes.</title>
        <authorList>
            <person name="Sorokin D.Y."/>
            <person name="Elcheninov A.G."/>
            <person name="Kostrikina N.A."/>
            <person name="Bale N.J."/>
            <person name="Sinninghe Damste J.S."/>
            <person name="Khijniak T.V."/>
            <person name="Kublanov I.V."/>
            <person name="Toshchakov S.V."/>
        </authorList>
    </citation>
    <scope>NUCLEOTIDE SEQUENCE [LARGE SCALE GENOMIC DNA]</scope>
    <source>
        <strain evidence="1 2">AArcht-Sl</strain>
    </source>
</reference>
<name>A0A3N6LLW3_9EURY</name>
<keyword evidence="2" id="KW-1185">Reference proteome</keyword>
<dbReference type="RefSeq" id="WP_124177994.1">
    <property type="nucleotide sequence ID" value="NZ_REFY01000003.1"/>
</dbReference>
<proteinExistence type="predicted"/>